<evidence type="ECO:0000259" key="9">
    <source>
        <dbReference type="Pfam" id="PF04042"/>
    </source>
</evidence>
<evidence type="ECO:0000256" key="5">
    <source>
        <dbReference type="ARBA" id="ARBA00023125"/>
    </source>
</evidence>
<feature type="region of interest" description="Disordered" evidence="8">
    <location>
        <begin position="155"/>
        <end position="203"/>
    </location>
</feature>
<feature type="domain" description="DNA polymerase alpha/delta/epsilon subunit B" evidence="9">
    <location>
        <begin position="449"/>
        <end position="694"/>
    </location>
</feature>
<keyword evidence="5" id="KW-0238">DNA-binding</keyword>
<sequence>MKNQKQRIAPLFRPTISAELNPIPSSSPAFGTPVHPIRAPATTTKPTILPVLLPAPTLRPVAFRTFTKKHNLTLTSSALQALATFIGKHCGAGWREEGLAERVLEEVAKNWKKLGGGVIVDGDGDVLKGILKNLEPCMSGGRIVQGSSTLSRQGSFSFGTGVGEEDRTNVVSESPALAREDSLGSLGLPGLEANDDEEDEGTRDPRKWLKVIRAFDQPQLVYNGAKRHFERATTKPTLLPAASQKTHLFRHRYALIQQRLLRHDSFQPLSFSRTTSPNQPQPYKLTPIANLLGRHNTPHLLLGLLTISPTGTLALSDPTGSIALDLRHATPVPEEGVWFVPGMIVLVDGLYEEEYNSAGGALGGGGGVGGTIGGKFIGFSVGGPPCEKREATLGIGFSDTSTTSSVSGAFGWVDFLGVGSERAVGSKMRLLSQRILTNPTTPPPPTRLLFLSTLHLDNPRTHLALRTILSIHEKEPTPPLAIILLGPFISQPSLSSPETSKSSITYKESFNHLASTLSDFPALLANSKFIFVPGDNDPWASAAAGGASTTIPREGVPEVFTGRVRRAFATARGGEKGGGGEAIWTTNPARLSLFGPVKEVVLFRDDIASRFRRNAITFPPKPTVPSTDMEIDPPQSPPSKSTPHTLLSTLLPQSHLSPFPLSTRPQHWSHSSALSLYPLPTALVLADAETEPFVLGYEGCCVLNPGALIEGRKARWCEYDVSTEKGVVREENF</sequence>
<evidence type="ECO:0000313" key="11">
    <source>
        <dbReference type="Proteomes" id="UP000698800"/>
    </source>
</evidence>
<dbReference type="PANTHER" id="PTHR12708:SF0">
    <property type="entry name" value="DNA POLYMERASE EPSILON SUBUNIT 2"/>
    <property type="match status" value="1"/>
</dbReference>
<organism evidence="10 11">
    <name type="scientific">Glutinoglossum americanum</name>
    <dbReference type="NCBI Taxonomy" id="1670608"/>
    <lineage>
        <taxon>Eukaryota</taxon>
        <taxon>Fungi</taxon>
        <taxon>Dikarya</taxon>
        <taxon>Ascomycota</taxon>
        <taxon>Pezizomycotina</taxon>
        <taxon>Geoglossomycetes</taxon>
        <taxon>Geoglossales</taxon>
        <taxon>Geoglossaceae</taxon>
        <taxon>Glutinoglossum</taxon>
    </lineage>
</organism>
<dbReference type="PANTHER" id="PTHR12708">
    <property type="entry name" value="DNA POLYMERASE EPSILON SUBUNIT B"/>
    <property type="match status" value="1"/>
</dbReference>
<dbReference type="Pfam" id="PF04042">
    <property type="entry name" value="DNA_pol_E_B"/>
    <property type="match status" value="1"/>
</dbReference>
<accession>A0A9P8HZ80</accession>
<comment type="similarity">
    <text evidence="2">Belongs to the DNA polymerase epsilon subunit B family.</text>
</comment>
<evidence type="ECO:0000256" key="4">
    <source>
        <dbReference type="ARBA" id="ARBA00022705"/>
    </source>
</evidence>
<dbReference type="EMBL" id="JAGHQL010000107">
    <property type="protein sequence ID" value="KAH0538476.1"/>
    <property type="molecule type" value="Genomic_DNA"/>
</dbReference>
<keyword evidence="11" id="KW-1185">Reference proteome</keyword>
<dbReference type="GO" id="GO:0008622">
    <property type="term" value="C:epsilon DNA polymerase complex"/>
    <property type="evidence" value="ECO:0007669"/>
    <property type="project" value="InterPro"/>
</dbReference>
<keyword evidence="4" id="KW-0235">DNA replication</keyword>
<comment type="caution">
    <text evidence="10">The sequence shown here is derived from an EMBL/GenBank/DDBJ whole genome shotgun (WGS) entry which is preliminary data.</text>
</comment>
<evidence type="ECO:0000313" key="10">
    <source>
        <dbReference type="EMBL" id="KAH0538476.1"/>
    </source>
</evidence>
<protein>
    <recommendedName>
        <fullName evidence="3">DNA polymerase epsilon subunit B</fullName>
    </recommendedName>
    <alternativeName>
        <fullName evidence="7">DNA polymerase II subunit 2</fullName>
    </alternativeName>
</protein>
<keyword evidence="6" id="KW-0539">Nucleus</keyword>
<name>A0A9P8HZ80_9PEZI</name>
<dbReference type="InterPro" id="IPR007185">
    <property type="entry name" value="DNA_pol_a/d/e_bsu"/>
</dbReference>
<dbReference type="Proteomes" id="UP000698800">
    <property type="component" value="Unassembled WGS sequence"/>
</dbReference>
<evidence type="ECO:0000256" key="1">
    <source>
        <dbReference type="ARBA" id="ARBA00004123"/>
    </source>
</evidence>
<evidence type="ECO:0000256" key="8">
    <source>
        <dbReference type="SAM" id="MobiDB-lite"/>
    </source>
</evidence>
<dbReference type="GO" id="GO:0003677">
    <property type="term" value="F:DNA binding"/>
    <property type="evidence" value="ECO:0007669"/>
    <property type="project" value="UniProtKB-KW"/>
</dbReference>
<dbReference type="OrthoDB" id="10254730at2759"/>
<evidence type="ECO:0000256" key="3">
    <source>
        <dbReference type="ARBA" id="ARBA00016011"/>
    </source>
</evidence>
<dbReference type="InterPro" id="IPR016266">
    <property type="entry name" value="POLE2"/>
</dbReference>
<reference evidence="10" key="1">
    <citation type="submission" date="2021-03" db="EMBL/GenBank/DDBJ databases">
        <title>Comparative genomics and phylogenomic investigation of the class Geoglossomycetes provide insights into ecological specialization and systematics.</title>
        <authorList>
            <person name="Melie T."/>
            <person name="Pirro S."/>
            <person name="Miller A.N."/>
            <person name="Quandt A."/>
        </authorList>
    </citation>
    <scope>NUCLEOTIDE SEQUENCE</scope>
    <source>
        <strain evidence="10">GBOQ0MN5Z8</strain>
    </source>
</reference>
<evidence type="ECO:0000256" key="7">
    <source>
        <dbReference type="ARBA" id="ARBA00032930"/>
    </source>
</evidence>
<comment type="subcellular location">
    <subcellularLocation>
        <location evidence="1">Nucleus</location>
    </subcellularLocation>
</comment>
<evidence type="ECO:0000256" key="6">
    <source>
        <dbReference type="ARBA" id="ARBA00023242"/>
    </source>
</evidence>
<evidence type="ECO:0000256" key="2">
    <source>
        <dbReference type="ARBA" id="ARBA00009560"/>
    </source>
</evidence>
<feature type="region of interest" description="Disordered" evidence="8">
    <location>
        <begin position="618"/>
        <end position="645"/>
    </location>
</feature>
<dbReference type="GO" id="GO:0042276">
    <property type="term" value="P:error-prone translesion synthesis"/>
    <property type="evidence" value="ECO:0007669"/>
    <property type="project" value="TreeGrafter"/>
</dbReference>
<dbReference type="GO" id="GO:0006261">
    <property type="term" value="P:DNA-templated DNA replication"/>
    <property type="evidence" value="ECO:0007669"/>
    <property type="project" value="InterPro"/>
</dbReference>
<proteinExistence type="inferred from homology"/>
<dbReference type="AlphaFoldDB" id="A0A9P8HZ80"/>
<gene>
    <name evidence="10" type="ORF">FGG08_004925</name>
</gene>